<dbReference type="AlphaFoldDB" id="A0A1K1MG19"/>
<dbReference type="OrthoDB" id="2599194at2"/>
<gene>
    <name evidence="1" type="ORF">SAMN05660313_00600</name>
</gene>
<evidence type="ECO:0000313" key="1">
    <source>
        <dbReference type="EMBL" id="SFW22055.1"/>
    </source>
</evidence>
<dbReference type="STRING" id="76595.SAMN05660313_00600"/>
<evidence type="ECO:0000313" key="2">
    <source>
        <dbReference type="Proteomes" id="UP000183257"/>
    </source>
</evidence>
<dbReference type="RefSeq" id="WP_072302268.1">
    <property type="nucleotide sequence ID" value="NZ_FPIY01000001.1"/>
</dbReference>
<dbReference type="EMBL" id="FPIY01000001">
    <property type="protein sequence ID" value="SFW22055.1"/>
    <property type="molecule type" value="Genomic_DNA"/>
</dbReference>
<protein>
    <recommendedName>
        <fullName evidence="3">DUF1569 domain-containing protein</fullName>
    </recommendedName>
</protein>
<name>A0A1K1MG19_9FLAO</name>
<reference evidence="2" key="1">
    <citation type="submission" date="2016-11" db="EMBL/GenBank/DDBJ databases">
        <authorList>
            <person name="Varghese N."/>
            <person name="Submissions S."/>
        </authorList>
    </citation>
    <scope>NUCLEOTIDE SEQUENCE [LARGE SCALE GENOMIC DNA]</scope>
    <source>
        <strain evidence="2">DSM 24786</strain>
    </source>
</reference>
<evidence type="ECO:0008006" key="3">
    <source>
        <dbReference type="Google" id="ProtNLM"/>
    </source>
</evidence>
<organism evidence="1 2">
    <name type="scientific">Cellulophaga fucicola</name>
    <dbReference type="NCBI Taxonomy" id="76595"/>
    <lineage>
        <taxon>Bacteria</taxon>
        <taxon>Pseudomonadati</taxon>
        <taxon>Bacteroidota</taxon>
        <taxon>Flavobacteriia</taxon>
        <taxon>Flavobacteriales</taxon>
        <taxon>Flavobacteriaceae</taxon>
        <taxon>Cellulophaga</taxon>
    </lineage>
</organism>
<accession>A0A1K1MG19</accession>
<dbReference type="Proteomes" id="UP000183257">
    <property type="component" value="Unassembled WGS sequence"/>
</dbReference>
<dbReference type="InterPro" id="IPR011463">
    <property type="entry name" value="DUF1569"/>
</dbReference>
<dbReference type="Pfam" id="PF07606">
    <property type="entry name" value="DUF1569"/>
    <property type="match status" value="1"/>
</dbReference>
<keyword evidence="2" id="KW-1185">Reference proteome</keyword>
<proteinExistence type="predicted"/>
<sequence length="150" mass="17617">MKNLFTKEDVLFTKKRIAKLTPCTKPLWGKMRVDQMLAHCNVIYEMTYENKHPKPNAFKKFILKTFVKNAVAGPKPYPKNGRTATEFIIADERDFDEEKSRLFAYLDNTEQLGATHYNGRESHSFGKLTDVEWNTMFYKHLDHHLKQFGV</sequence>